<evidence type="ECO:0000313" key="3">
    <source>
        <dbReference type="Proteomes" id="UP001152320"/>
    </source>
</evidence>
<feature type="domain" description="Death" evidence="1">
    <location>
        <begin position="10"/>
        <end position="80"/>
    </location>
</feature>
<reference evidence="2" key="1">
    <citation type="submission" date="2021-10" db="EMBL/GenBank/DDBJ databases">
        <title>Tropical sea cucumber genome reveals ecological adaptation and Cuvierian tubules defense mechanism.</title>
        <authorList>
            <person name="Chen T."/>
        </authorList>
    </citation>
    <scope>NUCLEOTIDE SEQUENCE</scope>
    <source>
        <strain evidence="2">Nanhai2018</strain>
        <tissue evidence="2">Muscle</tissue>
    </source>
</reference>
<accession>A0A9Q1CQG7</accession>
<keyword evidence="3" id="KW-1185">Reference proteome</keyword>
<dbReference type="InterPro" id="IPR011029">
    <property type="entry name" value="DEATH-like_dom_sf"/>
</dbReference>
<dbReference type="InterPro" id="IPR000488">
    <property type="entry name" value="Death_dom"/>
</dbReference>
<evidence type="ECO:0000313" key="2">
    <source>
        <dbReference type="EMBL" id="KAJ8050102.1"/>
    </source>
</evidence>
<dbReference type="PROSITE" id="PS50017">
    <property type="entry name" value="DEATH_DOMAIN"/>
    <property type="match status" value="1"/>
</dbReference>
<name>A0A9Q1CQG7_HOLLE</name>
<organism evidence="2 3">
    <name type="scientific">Holothuria leucospilota</name>
    <name type="common">Black long sea cucumber</name>
    <name type="synonym">Mertensiothuria leucospilota</name>
    <dbReference type="NCBI Taxonomy" id="206669"/>
    <lineage>
        <taxon>Eukaryota</taxon>
        <taxon>Metazoa</taxon>
        <taxon>Echinodermata</taxon>
        <taxon>Eleutherozoa</taxon>
        <taxon>Echinozoa</taxon>
        <taxon>Holothuroidea</taxon>
        <taxon>Aspidochirotacea</taxon>
        <taxon>Aspidochirotida</taxon>
        <taxon>Holothuriidae</taxon>
        <taxon>Holothuria</taxon>
    </lineage>
</organism>
<dbReference type="GO" id="GO:0007165">
    <property type="term" value="P:signal transduction"/>
    <property type="evidence" value="ECO:0007669"/>
    <property type="project" value="InterPro"/>
</dbReference>
<dbReference type="Gene3D" id="1.10.533.10">
    <property type="entry name" value="Death Domain, Fas"/>
    <property type="match status" value="1"/>
</dbReference>
<dbReference type="EMBL" id="JAIZAY010000001">
    <property type="protein sequence ID" value="KAJ8050102.1"/>
    <property type="molecule type" value="Genomic_DNA"/>
</dbReference>
<dbReference type="CDD" id="cd01670">
    <property type="entry name" value="Death"/>
    <property type="match status" value="1"/>
</dbReference>
<gene>
    <name evidence="2" type="ORF">HOLleu_03175</name>
</gene>
<dbReference type="Proteomes" id="UP001152320">
    <property type="component" value="Chromosome 1"/>
</dbReference>
<proteinExistence type="predicted"/>
<protein>
    <recommendedName>
        <fullName evidence="1">Death domain-containing protein</fullName>
    </recommendedName>
</protein>
<dbReference type="SUPFAM" id="SSF47986">
    <property type="entry name" value="DEATH domain"/>
    <property type="match status" value="1"/>
</dbReference>
<dbReference type="AlphaFoldDB" id="A0A9Q1CQG7"/>
<comment type="caution">
    <text evidence="2">The sequence shown here is derived from an EMBL/GenBank/DDBJ whole genome shotgun (WGS) entry which is preliminary data.</text>
</comment>
<dbReference type="Pfam" id="PF00531">
    <property type="entry name" value="Death"/>
    <property type="match status" value="1"/>
</dbReference>
<sequence>MVSQHIDEDEWLPLGKSLEVPVSARKQVEKMHNDDIIEKTHGLLTQWHQRFGSRATLEILLDALTDINVEDLYLILKNLSKEVASALDYEDQQ</sequence>
<evidence type="ECO:0000259" key="1">
    <source>
        <dbReference type="PROSITE" id="PS50017"/>
    </source>
</evidence>